<feature type="compositionally biased region" description="Basic and acidic residues" evidence="1">
    <location>
        <begin position="486"/>
        <end position="515"/>
    </location>
</feature>
<feature type="compositionally biased region" description="Basic and acidic residues" evidence="1">
    <location>
        <begin position="465"/>
        <end position="475"/>
    </location>
</feature>
<feature type="region of interest" description="Disordered" evidence="1">
    <location>
        <begin position="185"/>
        <end position="225"/>
    </location>
</feature>
<name>A0AAW0PLZ6_9GOBI</name>
<accession>A0AAW0PLZ6</accession>
<dbReference type="Proteomes" id="UP001460270">
    <property type="component" value="Unassembled WGS sequence"/>
</dbReference>
<proteinExistence type="predicted"/>
<feature type="compositionally biased region" description="Basic and acidic residues" evidence="1">
    <location>
        <begin position="9"/>
        <end position="29"/>
    </location>
</feature>
<evidence type="ECO:0000313" key="3">
    <source>
        <dbReference type="Proteomes" id="UP001460270"/>
    </source>
</evidence>
<feature type="region of interest" description="Disordered" evidence="1">
    <location>
        <begin position="462"/>
        <end position="515"/>
    </location>
</feature>
<feature type="compositionally biased region" description="Basic and acidic residues" evidence="1">
    <location>
        <begin position="201"/>
        <end position="225"/>
    </location>
</feature>
<organism evidence="2 3">
    <name type="scientific">Mugilogobius chulae</name>
    <name type="common">yellowstripe goby</name>
    <dbReference type="NCBI Taxonomy" id="88201"/>
    <lineage>
        <taxon>Eukaryota</taxon>
        <taxon>Metazoa</taxon>
        <taxon>Chordata</taxon>
        <taxon>Craniata</taxon>
        <taxon>Vertebrata</taxon>
        <taxon>Euteleostomi</taxon>
        <taxon>Actinopterygii</taxon>
        <taxon>Neopterygii</taxon>
        <taxon>Teleostei</taxon>
        <taxon>Neoteleostei</taxon>
        <taxon>Acanthomorphata</taxon>
        <taxon>Gobiaria</taxon>
        <taxon>Gobiiformes</taxon>
        <taxon>Gobioidei</taxon>
        <taxon>Gobiidae</taxon>
        <taxon>Gobionellinae</taxon>
        <taxon>Mugilogobius</taxon>
    </lineage>
</organism>
<feature type="compositionally biased region" description="Basic and acidic residues" evidence="1">
    <location>
        <begin position="284"/>
        <end position="298"/>
    </location>
</feature>
<evidence type="ECO:0000313" key="2">
    <source>
        <dbReference type="EMBL" id="KAK7930810.1"/>
    </source>
</evidence>
<protein>
    <submittedName>
        <fullName evidence="2">Uncharacterized protein</fullName>
    </submittedName>
</protein>
<gene>
    <name evidence="2" type="ORF">WMY93_007205</name>
</gene>
<comment type="caution">
    <text evidence="2">The sequence shown here is derived from an EMBL/GenBank/DDBJ whole genome shotgun (WGS) entry which is preliminary data.</text>
</comment>
<sequence length="680" mass="76407">MDNANKQSTKPDIKDEFTDNKLYTKEKKTNSGVISDTTEDSDKTYDDPTGSQYVYSESSKDFKLSVSNESHEDEKNIHEMISTTENALTENVKDTKDISKTVSTTKDAPIEKIEDTKNISETVLTTEDAATKKMGESDALRDDAKQLQANKSNMSQRSFPDCADKEVNPKSDACHLNNNVPVEKADKHDIHQQNDVAKQVPVERRTKSTDQKTTKDTSVKGLTHKEKAQTKQDILTSKIKAHAEKEISAIKEGFAIKDGLKNTTKPLGIGPNPNIRQKPPSQEVCKKQDKPLNDDTDKVFSPSTAATTDQPVLPQKNMKYNEKAKEKIATTIHQHVSTSKISSTKMTENQTVQKDKTCMYLTEDTTVKPQSLECDNLSKGADADRATLENTSLRQLQNESSEQDSSIAIMGIMVTVRERVPLESKREENKEQEVCHYVKCYNTDKHVETDITSLSDKVSVNQTKHVHDYNEKQPITRETGTKSTLKRAEKNVSDRSTEESSQQKRPQRETQLPHHLAEKVVAPTLTVPAKNTLLAETQPLPNKQDIIAEETKVYANKPPNAALETTGTEGQIESRTNHEMLPTIEMNRLISVSTTNNEKTQEDTLHIDSIAIRVVPAVTEEEDEIRILLLEEGYFQVDKRDMDNKRAQMLDKCSSCLKGNRAAKITAKQTKSRKRARSEY</sequence>
<feature type="region of interest" description="Disordered" evidence="1">
    <location>
        <begin position="264"/>
        <end position="310"/>
    </location>
</feature>
<dbReference type="EMBL" id="JBBPFD010000004">
    <property type="protein sequence ID" value="KAK7930810.1"/>
    <property type="molecule type" value="Genomic_DNA"/>
</dbReference>
<feature type="compositionally biased region" description="Basic and acidic residues" evidence="1">
    <location>
        <begin position="58"/>
        <end position="75"/>
    </location>
</feature>
<feature type="region of interest" description="Disordered" evidence="1">
    <location>
        <begin position="1"/>
        <end position="75"/>
    </location>
</feature>
<dbReference type="AlphaFoldDB" id="A0AAW0PLZ6"/>
<evidence type="ECO:0000256" key="1">
    <source>
        <dbReference type="SAM" id="MobiDB-lite"/>
    </source>
</evidence>
<feature type="compositionally biased region" description="Polar residues" evidence="1">
    <location>
        <begin position="301"/>
        <end position="310"/>
    </location>
</feature>
<keyword evidence="3" id="KW-1185">Reference proteome</keyword>
<reference evidence="3" key="1">
    <citation type="submission" date="2024-04" db="EMBL/GenBank/DDBJ databases">
        <title>Salinicola lusitanus LLJ914,a marine bacterium isolated from the Okinawa Trough.</title>
        <authorList>
            <person name="Li J."/>
        </authorList>
    </citation>
    <scope>NUCLEOTIDE SEQUENCE [LARGE SCALE GENOMIC DNA]</scope>
</reference>